<keyword evidence="1" id="KW-0472">Membrane</keyword>
<evidence type="ECO:0000313" key="2">
    <source>
        <dbReference type="EMBL" id="GAA0232926.1"/>
    </source>
</evidence>
<gene>
    <name evidence="2" type="ORF">GCM10008964_25230</name>
</gene>
<reference evidence="3" key="1">
    <citation type="journal article" date="2019" name="Int. J. Syst. Evol. Microbiol.">
        <title>The Global Catalogue of Microorganisms (GCM) 10K type strain sequencing project: providing services to taxonomists for standard genome sequencing and annotation.</title>
        <authorList>
            <consortium name="The Broad Institute Genomics Platform"/>
            <consortium name="The Broad Institute Genome Sequencing Center for Infectious Disease"/>
            <person name="Wu L."/>
            <person name="Ma J."/>
        </authorList>
    </citation>
    <scope>NUCLEOTIDE SEQUENCE [LARGE SCALE GENOMIC DNA]</scope>
    <source>
        <strain evidence="3">JCM 6886</strain>
    </source>
</reference>
<dbReference type="EMBL" id="BAAADG010000018">
    <property type="protein sequence ID" value="GAA0232926.1"/>
    <property type="molecule type" value="Genomic_DNA"/>
</dbReference>
<feature type="transmembrane region" description="Helical" evidence="1">
    <location>
        <begin position="9"/>
        <end position="33"/>
    </location>
</feature>
<comment type="caution">
    <text evidence="2">The sequence shown here is derived from an EMBL/GenBank/DDBJ whole genome shotgun (WGS) entry which is preliminary data.</text>
</comment>
<keyword evidence="1" id="KW-0812">Transmembrane</keyword>
<keyword evidence="3" id="KW-1185">Reference proteome</keyword>
<accession>A0ABP3DHM1</accession>
<protein>
    <submittedName>
        <fullName evidence="2">Uncharacterized protein</fullName>
    </submittedName>
</protein>
<name>A0ABP3DHM1_9GAMM</name>
<dbReference type="RefSeq" id="WP_286303376.1">
    <property type="nucleotide sequence ID" value="NZ_AP027741.1"/>
</dbReference>
<keyword evidence="1" id="KW-1133">Transmembrane helix</keyword>
<sequence>MSWEKEKVILIVLGVILLGAMCFLLGTALGVSIDRGNFTETLLPVLSVIGSWVSGVGALGAVTVALWIAEKQRRSEKEDLELDFGFVIVPGFQEAVLMISAVSVGKRPSEINSISVYGKNATVIMHVARFLNVSSQLPTNLGYGKKANFLCEEGFEIHIGEYLNTYCDGTSKDLKVCVSTTTENFIYIPDESMKSALDSFAKKAGRAPEPIKKNG</sequence>
<evidence type="ECO:0000313" key="3">
    <source>
        <dbReference type="Proteomes" id="UP001501476"/>
    </source>
</evidence>
<dbReference type="Proteomes" id="UP001501476">
    <property type="component" value="Unassembled WGS sequence"/>
</dbReference>
<evidence type="ECO:0000256" key="1">
    <source>
        <dbReference type="SAM" id="Phobius"/>
    </source>
</evidence>
<proteinExistence type="predicted"/>
<feature type="transmembrane region" description="Helical" evidence="1">
    <location>
        <begin position="45"/>
        <end position="69"/>
    </location>
</feature>
<organism evidence="2 3">
    <name type="scientific">Methylophaga marina</name>
    <dbReference type="NCBI Taxonomy" id="45495"/>
    <lineage>
        <taxon>Bacteria</taxon>
        <taxon>Pseudomonadati</taxon>
        <taxon>Pseudomonadota</taxon>
        <taxon>Gammaproteobacteria</taxon>
        <taxon>Thiotrichales</taxon>
        <taxon>Piscirickettsiaceae</taxon>
        <taxon>Methylophaga</taxon>
    </lineage>
</organism>